<evidence type="ECO:0000256" key="2">
    <source>
        <dbReference type="ARBA" id="ARBA00008814"/>
    </source>
</evidence>
<name>A0ABW6IFA0_9CYAN</name>
<comment type="similarity">
    <text evidence="2">Belongs to the bacterial solute-binding protein 8 family.</text>
</comment>
<dbReference type="RefSeq" id="WP_377965041.1">
    <property type="nucleotide sequence ID" value="NZ_JBHZOL010000074.1"/>
</dbReference>
<protein>
    <submittedName>
        <fullName evidence="6">ABC transporter substrate-binding protein</fullName>
    </submittedName>
</protein>
<accession>A0ABW6IFA0</accession>
<keyword evidence="7" id="KW-1185">Reference proteome</keyword>
<evidence type="ECO:0000313" key="7">
    <source>
        <dbReference type="Proteomes" id="UP001600165"/>
    </source>
</evidence>
<organism evidence="6 7">
    <name type="scientific">Almyronema epifaneia S1</name>
    <dbReference type="NCBI Taxonomy" id="2991925"/>
    <lineage>
        <taxon>Bacteria</taxon>
        <taxon>Bacillati</taxon>
        <taxon>Cyanobacteriota</taxon>
        <taxon>Cyanophyceae</taxon>
        <taxon>Nodosilineales</taxon>
        <taxon>Nodosilineaceae</taxon>
        <taxon>Almyronema</taxon>
        <taxon>Almyronema epifaneia</taxon>
    </lineage>
</organism>
<proteinExistence type="inferred from homology"/>
<feature type="domain" description="Fe/B12 periplasmic-binding" evidence="5">
    <location>
        <begin position="81"/>
        <end position="345"/>
    </location>
</feature>
<evidence type="ECO:0000259" key="5">
    <source>
        <dbReference type="PROSITE" id="PS50983"/>
    </source>
</evidence>
<gene>
    <name evidence="6" type="ORF">ACFVKH_11305</name>
</gene>
<comment type="subcellular location">
    <subcellularLocation>
        <location evidence="1">Cell envelope</location>
    </subcellularLocation>
</comment>
<keyword evidence="4" id="KW-0732">Signal</keyword>
<dbReference type="PANTHER" id="PTHR30532">
    <property type="entry name" value="IRON III DICITRATE-BINDING PERIPLASMIC PROTEIN"/>
    <property type="match status" value="1"/>
</dbReference>
<evidence type="ECO:0000256" key="3">
    <source>
        <dbReference type="ARBA" id="ARBA00022448"/>
    </source>
</evidence>
<reference evidence="6 7" key="1">
    <citation type="submission" date="2024-10" db="EMBL/GenBank/DDBJ databases">
        <authorList>
            <person name="Ratan Roy A."/>
            <person name="Morales Sandoval P.H."/>
            <person name="De Los Santos Villalobos S."/>
            <person name="Chakraborty S."/>
            <person name="Mukherjee J."/>
        </authorList>
    </citation>
    <scope>NUCLEOTIDE SEQUENCE [LARGE SCALE GENOMIC DNA]</scope>
    <source>
        <strain evidence="6 7">S1</strain>
    </source>
</reference>
<dbReference type="InterPro" id="IPR002491">
    <property type="entry name" value="ABC_transptr_periplasmic_BD"/>
</dbReference>
<dbReference type="SUPFAM" id="SSF53807">
    <property type="entry name" value="Helical backbone' metal receptor"/>
    <property type="match status" value="1"/>
</dbReference>
<keyword evidence="3" id="KW-0813">Transport</keyword>
<dbReference type="InterPro" id="IPR051313">
    <property type="entry name" value="Bact_iron-sidero_bind"/>
</dbReference>
<sequence length="347" mass="38249">MAILRRSLVTLGRRVSQRLLGWQPPGLRHLPYVLFSILAVFVIAACNPDAASEVEVASTAVNCRPVQHAMGESCVPLSPKRVVTLTLPALANLVALGIKPVGTATYEAFAGINVQPYLQNEVDGIEWVGSDDQPSLEKIAQIHPDLILGLEKQHQSIYPQLSAIAPTVLFELSDRSDWQQLVLEVAAVFDQTPAAEQLLQDYSRRVDQLRQRLGEQGLQQEVSIAYALGGSLYSEAKNSFPGSILEDVGLHRPPAQDVIAPANGRLVFSPERIDSIDGDVLFIPKSGNDLDLDQEALMQKPLWQTLQVVQQDQIYRVNLWEWSGLDILAAHAVLNDLFQYLLNEPPS</sequence>
<dbReference type="Proteomes" id="UP001600165">
    <property type="component" value="Unassembled WGS sequence"/>
</dbReference>
<evidence type="ECO:0000256" key="1">
    <source>
        <dbReference type="ARBA" id="ARBA00004196"/>
    </source>
</evidence>
<evidence type="ECO:0000313" key="6">
    <source>
        <dbReference type="EMBL" id="MFE4106868.1"/>
    </source>
</evidence>
<dbReference type="CDD" id="cd01146">
    <property type="entry name" value="FhuD"/>
    <property type="match status" value="1"/>
</dbReference>
<dbReference type="PANTHER" id="PTHR30532:SF25">
    <property type="entry name" value="IRON(III) DICITRATE-BINDING PERIPLASMIC PROTEIN"/>
    <property type="match status" value="1"/>
</dbReference>
<dbReference type="PROSITE" id="PS50983">
    <property type="entry name" value="FE_B12_PBP"/>
    <property type="match status" value="1"/>
</dbReference>
<dbReference type="Gene3D" id="3.40.50.1980">
    <property type="entry name" value="Nitrogenase molybdenum iron protein domain"/>
    <property type="match status" value="2"/>
</dbReference>
<comment type="caution">
    <text evidence="6">The sequence shown here is derived from an EMBL/GenBank/DDBJ whole genome shotgun (WGS) entry which is preliminary data.</text>
</comment>
<dbReference type="Pfam" id="PF01497">
    <property type="entry name" value="Peripla_BP_2"/>
    <property type="match status" value="1"/>
</dbReference>
<dbReference type="EMBL" id="JBHZOL010000074">
    <property type="protein sequence ID" value="MFE4106868.1"/>
    <property type="molecule type" value="Genomic_DNA"/>
</dbReference>
<evidence type="ECO:0000256" key="4">
    <source>
        <dbReference type="ARBA" id="ARBA00022729"/>
    </source>
</evidence>